<name>A0AAV7Q7E5_PLEWA</name>
<dbReference type="AlphaFoldDB" id="A0AAV7Q7E5"/>
<comment type="caution">
    <text evidence="1">The sequence shown here is derived from an EMBL/GenBank/DDBJ whole genome shotgun (WGS) entry which is preliminary data.</text>
</comment>
<evidence type="ECO:0000313" key="2">
    <source>
        <dbReference type="Proteomes" id="UP001066276"/>
    </source>
</evidence>
<sequence>MILRGPIVEIRTRAAGLVHAPGEMQAEVTRHYRALYAAEVPPLGNPCSEFLAGVELPSLKEEQMEALEAPHDLEEIKSSIRELASGRSCKPCSYQWGIPDKSVLWDQFVDDSEWRAKSPDYN</sequence>
<accession>A0AAV7Q7E5</accession>
<organism evidence="1 2">
    <name type="scientific">Pleurodeles waltl</name>
    <name type="common">Iberian ribbed newt</name>
    <dbReference type="NCBI Taxonomy" id="8319"/>
    <lineage>
        <taxon>Eukaryota</taxon>
        <taxon>Metazoa</taxon>
        <taxon>Chordata</taxon>
        <taxon>Craniata</taxon>
        <taxon>Vertebrata</taxon>
        <taxon>Euteleostomi</taxon>
        <taxon>Amphibia</taxon>
        <taxon>Batrachia</taxon>
        <taxon>Caudata</taxon>
        <taxon>Salamandroidea</taxon>
        <taxon>Salamandridae</taxon>
        <taxon>Pleurodelinae</taxon>
        <taxon>Pleurodeles</taxon>
    </lineage>
</organism>
<evidence type="ECO:0000313" key="1">
    <source>
        <dbReference type="EMBL" id="KAJ1136169.1"/>
    </source>
</evidence>
<dbReference type="Proteomes" id="UP001066276">
    <property type="component" value="Chromosome 6"/>
</dbReference>
<protein>
    <submittedName>
        <fullName evidence="1">Uncharacterized protein</fullName>
    </submittedName>
</protein>
<dbReference type="EMBL" id="JANPWB010000010">
    <property type="protein sequence ID" value="KAJ1136169.1"/>
    <property type="molecule type" value="Genomic_DNA"/>
</dbReference>
<proteinExistence type="predicted"/>
<reference evidence="1" key="1">
    <citation type="journal article" date="2022" name="bioRxiv">
        <title>Sequencing and chromosome-scale assembly of the giantPleurodeles waltlgenome.</title>
        <authorList>
            <person name="Brown T."/>
            <person name="Elewa A."/>
            <person name="Iarovenko S."/>
            <person name="Subramanian E."/>
            <person name="Araus A.J."/>
            <person name="Petzold A."/>
            <person name="Susuki M."/>
            <person name="Suzuki K.-i.T."/>
            <person name="Hayashi T."/>
            <person name="Toyoda A."/>
            <person name="Oliveira C."/>
            <person name="Osipova E."/>
            <person name="Leigh N.D."/>
            <person name="Simon A."/>
            <person name="Yun M.H."/>
        </authorList>
    </citation>
    <scope>NUCLEOTIDE SEQUENCE</scope>
    <source>
        <strain evidence="1">20211129_DDA</strain>
        <tissue evidence="1">Liver</tissue>
    </source>
</reference>
<gene>
    <name evidence="1" type="ORF">NDU88_002587</name>
</gene>
<keyword evidence="2" id="KW-1185">Reference proteome</keyword>